<keyword evidence="5" id="KW-1185">Reference proteome</keyword>
<name>F7YVU6_9THEM</name>
<dbReference type="PANTHER" id="PTHR43155">
    <property type="entry name" value="CYCLIC DI-GMP PHOSPHODIESTERASE PA4108-RELATED"/>
    <property type="match status" value="1"/>
</dbReference>
<keyword evidence="2" id="KW-0812">Transmembrane</keyword>
<dbReference type="InterPro" id="IPR003607">
    <property type="entry name" value="HD/PDEase_dom"/>
</dbReference>
<feature type="transmembrane region" description="Helical" evidence="2">
    <location>
        <begin position="244"/>
        <end position="266"/>
    </location>
</feature>
<feature type="coiled-coil region" evidence="1">
    <location>
        <begin position="274"/>
        <end position="350"/>
    </location>
</feature>
<evidence type="ECO:0000259" key="3">
    <source>
        <dbReference type="PROSITE" id="PS51832"/>
    </source>
</evidence>
<dbReference type="InterPro" id="IPR037522">
    <property type="entry name" value="HD_GYP_dom"/>
</dbReference>
<keyword evidence="2" id="KW-1133">Transmembrane helix</keyword>
<proteinExistence type="predicted"/>
<dbReference type="InterPro" id="IPR001638">
    <property type="entry name" value="Solute-binding_3/MltF_N"/>
</dbReference>
<dbReference type="HOGENOM" id="CLU_000445_92_5_0"/>
<dbReference type="PROSITE" id="PS51832">
    <property type="entry name" value="HD_GYP"/>
    <property type="match status" value="1"/>
</dbReference>
<dbReference type="SUPFAM" id="SSF109604">
    <property type="entry name" value="HD-domain/PDEase-like"/>
    <property type="match status" value="1"/>
</dbReference>
<keyword evidence="4" id="KW-0378">Hydrolase</keyword>
<sequence length="691" mass="80183" precursor="true">MKRNWFLVVVFLFSFPIFATTVKFVTGDFYPPFIWISESGEPVGISIEILKLLEKKTNLTFDIEVLPFHKALEKILSNEADMINLIFKTTEREKYLVFTDPVFTVNVNVYYRQNIELKNHSDIIAHVVGAVKGDASVEIFKTFYPKATLVYYENFEDLIKSVKNNELNVFVMEDFTARYYLVKYDLFHKFKSLTLQSQTLHFAFPIAKRELATTINKLLKDIKKSELKEITSLFIPTRFHFPKWLLWLIVVLLVAVASIIGILTILNHYLKKLVERRTVELKKAYEEMKAANDEIKALNEQLTANNAELEAMNQELISQNQELNALNEELSQKNKELEKLHSENAKLQNLIFDVLEIFSTLLLKASLDEEEFFKQILKSLSPYEESARVMGILFEGPPFIICLRYSDDNNGSRCERLKKEFLTYRISSLQELSNFLKDQVGLVLKDNEKFFAVKISALVRNFGYLFCVMLDDNQFLQRTFEKLGISIAYLLIARDYIKEEGLFHKRLILFAVRALESYDKYTKGHSENVARYSSIIAEKMGLPREDIRKLYWAGLVHDIGKIFVPQHILNKNGFLDPQEYELVKLHPVKGYEWLLAADLPEIAVIVRHHHERYDGKGYPDGLKGEDIPLLSRILCVADSFDAMTTDRPYRKALTLDQAKEELLRCSGTQFDPKIVPIVLEIIDEVLVKERI</sequence>
<dbReference type="KEGG" id="tta:Theth_1723"/>
<dbReference type="RefSeq" id="WP_013932976.1">
    <property type="nucleotide sequence ID" value="NC_015707.1"/>
</dbReference>
<feature type="domain" description="HD-GYP" evidence="3">
    <location>
        <begin position="500"/>
        <end position="691"/>
    </location>
</feature>
<dbReference type="SMART" id="SM00062">
    <property type="entry name" value="PBPb"/>
    <property type="match status" value="1"/>
</dbReference>
<evidence type="ECO:0000256" key="2">
    <source>
        <dbReference type="SAM" id="Phobius"/>
    </source>
</evidence>
<dbReference type="CDD" id="cd13706">
    <property type="entry name" value="PBP2_HisK_like_1"/>
    <property type="match status" value="1"/>
</dbReference>
<dbReference type="EMBL" id="CP002351">
    <property type="protein sequence ID" value="AEH51768.1"/>
    <property type="molecule type" value="Genomic_DNA"/>
</dbReference>
<dbReference type="eggNOG" id="COG2206">
    <property type="taxonomic scope" value="Bacteria"/>
</dbReference>
<reference evidence="4 5" key="1">
    <citation type="submission" date="2010-11" db="EMBL/GenBank/DDBJ databases">
        <title>The complete genome of Thermotoga thermarum DSM 5069.</title>
        <authorList>
            <consortium name="US DOE Joint Genome Institute (JGI-PGF)"/>
            <person name="Lucas S."/>
            <person name="Copeland A."/>
            <person name="Lapidus A."/>
            <person name="Bruce D."/>
            <person name="Goodwin L."/>
            <person name="Pitluck S."/>
            <person name="Kyrpides N."/>
            <person name="Mavromatis K."/>
            <person name="Ivanova N."/>
            <person name="Zeytun A."/>
            <person name="Brettin T."/>
            <person name="Detter J.C."/>
            <person name="Tapia R."/>
            <person name="Han C."/>
            <person name="Land M."/>
            <person name="Hauser L."/>
            <person name="Markowitz V."/>
            <person name="Cheng J.-F."/>
            <person name="Hugenholtz P."/>
            <person name="Woyke T."/>
            <person name="Wu D."/>
            <person name="Spring S."/>
            <person name="Schroeder M."/>
            <person name="Brambilla E."/>
            <person name="Klenk H.-P."/>
            <person name="Eisen J.A."/>
        </authorList>
    </citation>
    <scope>NUCLEOTIDE SEQUENCE [LARGE SCALE GENOMIC DNA]</scope>
    <source>
        <strain evidence="4 5">DSM 5069</strain>
    </source>
</reference>
<dbReference type="eggNOG" id="COG0834">
    <property type="taxonomic scope" value="Bacteria"/>
</dbReference>
<evidence type="ECO:0000256" key="1">
    <source>
        <dbReference type="SAM" id="Coils"/>
    </source>
</evidence>
<dbReference type="STRING" id="688269.Theth_1723"/>
<dbReference type="CDD" id="cd00077">
    <property type="entry name" value="HDc"/>
    <property type="match status" value="1"/>
</dbReference>
<organism evidence="4 5">
    <name type="scientific">Pseudothermotoga thermarum DSM 5069</name>
    <dbReference type="NCBI Taxonomy" id="688269"/>
    <lineage>
        <taxon>Bacteria</taxon>
        <taxon>Thermotogati</taxon>
        <taxon>Thermotogota</taxon>
        <taxon>Thermotogae</taxon>
        <taxon>Thermotogales</taxon>
        <taxon>Thermotogaceae</taxon>
        <taxon>Pseudothermotoga</taxon>
    </lineage>
</organism>
<dbReference type="Pfam" id="PF00497">
    <property type="entry name" value="SBP_bac_3"/>
    <property type="match status" value="1"/>
</dbReference>
<accession>F7YVU6</accession>
<keyword evidence="1" id="KW-0175">Coiled coil</keyword>
<dbReference type="Pfam" id="PF13487">
    <property type="entry name" value="HD_5"/>
    <property type="match status" value="1"/>
</dbReference>
<dbReference type="SMART" id="SM00471">
    <property type="entry name" value="HDc"/>
    <property type="match status" value="1"/>
</dbReference>
<dbReference type="GO" id="GO:0016787">
    <property type="term" value="F:hydrolase activity"/>
    <property type="evidence" value="ECO:0007669"/>
    <property type="project" value="UniProtKB-KW"/>
</dbReference>
<evidence type="ECO:0000313" key="5">
    <source>
        <dbReference type="Proteomes" id="UP000006804"/>
    </source>
</evidence>
<gene>
    <name evidence="4" type="ORF">Theth_1723</name>
</gene>
<protein>
    <submittedName>
        <fullName evidence="4">Metal dependent phosphohydrolase</fullName>
    </submittedName>
</protein>
<dbReference type="SUPFAM" id="SSF53850">
    <property type="entry name" value="Periplasmic binding protein-like II"/>
    <property type="match status" value="1"/>
</dbReference>
<dbReference type="AlphaFoldDB" id="F7YVU6"/>
<evidence type="ECO:0000313" key="4">
    <source>
        <dbReference type="EMBL" id="AEH51768.1"/>
    </source>
</evidence>
<dbReference type="Gene3D" id="1.10.3210.10">
    <property type="entry name" value="Hypothetical protein af1432"/>
    <property type="match status" value="1"/>
</dbReference>
<dbReference type="PATRIC" id="fig|688269.3.peg.1774"/>
<keyword evidence="2" id="KW-0472">Membrane</keyword>
<dbReference type="Proteomes" id="UP000006804">
    <property type="component" value="Chromosome"/>
</dbReference>
<dbReference type="Gene3D" id="3.40.190.10">
    <property type="entry name" value="Periplasmic binding protein-like II"/>
    <property type="match status" value="2"/>
</dbReference>